<gene>
    <name evidence="1" type="ORF">AWC06_18365</name>
</gene>
<dbReference type="Proteomes" id="UP000194000">
    <property type="component" value="Unassembled WGS sequence"/>
</dbReference>
<comment type="caution">
    <text evidence="1">The sequence shown here is derived from an EMBL/GenBank/DDBJ whole genome shotgun (WGS) entry which is preliminary data.</text>
</comment>
<accession>A0A1X1UR62</accession>
<dbReference type="AlphaFoldDB" id="A0A1X1UR62"/>
<protein>
    <submittedName>
        <fullName evidence="1">Uncharacterized protein</fullName>
    </submittedName>
</protein>
<evidence type="ECO:0000313" key="2">
    <source>
        <dbReference type="Proteomes" id="UP000194000"/>
    </source>
</evidence>
<sequence>MQITEDQFQKFSSHLVTWHGARAPQVLIFTVAALLADPDGIKESLCSYQPGPDRTVWIAHLLTGGALIVVHLEVDAEQYDRQAEYRYQVGGNAQNAPGCQIKQAWARPLADVTSYQVDIQAVLGSDWFGARVQLTFSNAHEPVSLPAQPFDGDQEERERSDNFLEVLRDSISWLG</sequence>
<dbReference type="EMBL" id="LQOW01000025">
    <property type="protein sequence ID" value="ORV59323.1"/>
    <property type="molecule type" value="Genomic_DNA"/>
</dbReference>
<dbReference type="RefSeq" id="WP_085198579.1">
    <property type="nucleotide sequence ID" value="NZ_JACKVI010000014.1"/>
</dbReference>
<name>A0A1X1UR62_9MYCO</name>
<keyword evidence="2" id="KW-1185">Reference proteome</keyword>
<evidence type="ECO:0000313" key="1">
    <source>
        <dbReference type="EMBL" id="ORV59323.1"/>
    </source>
</evidence>
<organism evidence="1 2">
    <name type="scientific">Mycobacterium fragae</name>
    <dbReference type="NCBI Taxonomy" id="1260918"/>
    <lineage>
        <taxon>Bacteria</taxon>
        <taxon>Bacillati</taxon>
        <taxon>Actinomycetota</taxon>
        <taxon>Actinomycetes</taxon>
        <taxon>Mycobacteriales</taxon>
        <taxon>Mycobacteriaceae</taxon>
        <taxon>Mycobacterium</taxon>
    </lineage>
</organism>
<proteinExistence type="predicted"/>
<reference evidence="1 2" key="1">
    <citation type="submission" date="2016-01" db="EMBL/GenBank/DDBJ databases">
        <title>The new phylogeny of the genus Mycobacterium.</title>
        <authorList>
            <person name="Tarcisio F."/>
            <person name="Conor M."/>
            <person name="Antonella G."/>
            <person name="Elisabetta G."/>
            <person name="Giulia F.S."/>
            <person name="Sara T."/>
            <person name="Anna F."/>
            <person name="Clotilde B."/>
            <person name="Roberto B."/>
            <person name="Veronica D.S."/>
            <person name="Fabio R."/>
            <person name="Monica P."/>
            <person name="Olivier J."/>
            <person name="Enrico T."/>
            <person name="Nicola S."/>
        </authorList>
    </citation>
    <scope>NUCLEOTIDE SEQUENCE [LARGE SCALE GENOMIC DNA]</scope>
    <source>
        <strain evidence="1 2">DSM 45731</strain>
    </source>
</reference>